<dbReference type="GO" id="GO:0005737">
    <property type="term" value="C:cytoplasm"/>
    <property type="evidence" value="ECO:0007669"/>
    <property type="project" value="TreeGrafter"/>
</dbReference>
<dbReference type="SUPFAM" id="SSF56784">
    <property type="entry name" value="HAD-like"/>
    <property type="match status" value="1"/>
</dbReference>
<dbReference type="AlphaFoldDB" id="A0A9N7MVW9"/>
<dbReference type="GO" id="GO:0008962">
    <property type="term" value="F:phosphatidylglycerophosphatase activity"/>
    <property type="evidence" value="ECO:0007669"/>
    <property type="project" value="InterPro"/>
</dbReference>
<sequence>MGFVGVVFDKDNTITAPYSLSIWAPLALSVHQCKSLFGNNVAVFSNSAGNFKAIPFVGFDVELSFSFRCVFLCLFCVDVAYLVKKKKNGLYEYGPDGRKAGALEDAIGIKVVRHRVKKPAGTAEEIERHFGCKSSRLIMVGDRSFTDIVYGNRNGFFTILTQPLSLIEEHLIVRQVRLLEAAIVR</sequence>
<name>A0A9N7MVW9_STRHE</name>
<dbReference type="PANTHER" id="PTHR19288">
    <property type="entry name" value="4-NITROPHENYLPHOSPHATASE-RELATED"/>
    <property type="match status" value="1"/>
</dbReference>
<accession>A0A9N7MVW9</accession>
<comment type="caution">
    <text evidence="1">The sequence shown here is derived from an EMBL/GenBank/DDBJ whole genome shotgun (WGS) entry which is preliminary data.</text>
</comment>
<dbReference type="InterPro" id="IPR010021">
    <property type="entry name" value="PGPP1/Gep4"/>
</dbReference>
<dbReference type="NCBIfam" id="TIGR01668">
    <property type="entry name" value="YqeG_hyp_ppase"/>
    <property type="match status" value="1"/>
</dbReference>
<dbReference type="InterPro" id="IPR027706">
    <property type="entry name" value="PGP_Pase"/>
</dbReference>
<dbReference type="OrthoDB" id="198652at2759"/>
<dbReference type="EMBL" id="CACSLK010013932">
    <property type="protein sequence ID" value="CAA0816315.1"/>
    <property type="molecule type" value="Genomic_DNA"/>
</dbReference>
<gene>
    <name evidence="1" type="ORF">SHERM_16183</name>
</gene>
<dbReference type="Gene3D" id="3.40.50.1000">
    <property type="entry name" value="HAD superfamily/HAD-like"/>
    <property type="match status" value="1"/>
</dbReference>
<dbReference type="Pfam" id="PF09419">
    <property type="entry name" value="PGP_phosphatase"/>
    <property type="match status" value="2"/>
</dbReference>
<protein>
    <submittedName>
        <fullName evidence="1">Haloacid dehalogenase (HAD) superfamily protein</fullName>
    </submittedName>
</protein>
<dbReference type="PANTHER" id="PTHR19288:SF25">
    <property type="entry name" value="PHOSPHATIDYLGLYCEROPHOSPHATASE GEP4, MITOCHONDRIAL"/>
    <property type="match status" value="1"/>
</dbReference>
<reference evidence="1" key="1">
    <citation type="submission" date="2019-12" db="EMBL/GenBank/DDBJ databases">
        <authorList>
            <person name="Scholes J."/>
        </authorList>
    </citation>
    <scope>NUCLEOTIDE SEQUENCE</scope>
</reference>
<proteinExistence type="predicted"/>
<evidence type="ECO:0000313" key="2">
    <source>
        <dbReference type="Proteomes" id="UP001153555"/>
    </source>
</evidence>
<dbReference type="Proteomes" id="UP001153555">
    <property type="component" value="Unassembled WGS sequence"/>
</dbReference>
<organism evidence="1 2">
    <name type="scientific">Striga hermonthica</name>
    <name type="common">Purple witchweed</name>
    <name type="synonym">Buchnera hermonthica</name>
    <dbReference type="NCBI Taxonomy" id="68872"/>
    <lineage>
        <taxon>Eukaryota</taxon>
        <taxon>Viridiplantae</taxon>
        <taxon>Streptophyta</taxon>
        <taxon>Embryophyta</taxon>
        <taxon>Tracheophyta</taxon>
        <taxon>Spermatophyta</taxon>
        <taxon>Magnoliopsida</taxon>
        <taxon>eudicotyledons</taxon>
        <taxon>Gunneridae</taxon>
        <taxon>Pentapetalae</taxon>
        <taxon>asterids</taxon>
        <taxon>lamiids</taxon>
        <taxon>Lamiales</taxon>
        <taxon>Orobanchaceae</taxon>
        <taxon>Buchnereae</taxon>
        <taxon>Striga</taxon>
    </lineage>
</organism>
<keyword evidence="2" id="KW-1185">Reference proteome</keyword>
<dbReference type="InterPro" id="IPR036412">
    <property type="entry name" value="HAD-like_sf"/>
</dbReference>
<evidence type="ECO:0000313" key="1">
    <source>
        <dbReference type="EMBL" id="CAA0816315.1"/>
    </source>
</evidence>
<dbReference type="InterPro" id="IPR023214">
    <property type="entry name" value="HAD_sf"/>
</dbReference>